<evidence type="ECO:0000256" key="12">
    <source>
        <dbReference type="ARBA" id="ARBA00023170"/>
    </source>
</evidence>
<dbReference type="InterPro" id="IPR000531">
    <property type="entry name" value="Beta-barrel_TonB"/>
</dbReference>
<evidence type="ECO:0000256" key="3">
    <source>
        <dbReference type="ARBA" id="ARBA00022448"/>
    </source>
</evidence>
<keyword evidence="9" id="KW-0406">Ion transport</keyword>
<dbReference type="InterPro" id="IPR039426">
    <property type="entry name" value="TonB-dep_rcpt-like"/>
</dbReference>
<dbReference type="InterPro" id="IPR037066">
    <property type="entry name" value="Plug_dom_sf"/>
</dbReference>
<keyword evidence="5" id="KW-0410">Iron transport</keyword>
<keyword evidence="10 15" id="KW-0798">TonB box</keyword>
<accession>A0ABV6I4K0</accession>
<dbReference type="PANTHER" id="PTHR32552:SF68">
    <property type="entry name" value="FERRICHROME OUTER MEMBRANE TRANSPORTER_PHAGE RECEPTOR"/>
    <property type="match status" value="1"/>
</dbReference>
<protein>
    <submittedName>
        <fullName evidence="19">TonB-dependent siderophore receptor</fullName>
    </submittedName>
</protein>
<evidence type="ECO:0000256" key="14">
    <source>
        <dbReference type="PROSITE-ProRule" id="PRU01360"/>
    </source>
</evidence>
<evidence type="ECO:0000313" key="20">
    <source>
        <dbReference type="Proteomes" id="UP001589799"/>
    </source>
</evidence>
<keyword evidence="11 14" id="KW-0472">Membrane</keyword>
<comment type="similarity">
    <text evidence="2 14 15">Belongs to the TonB-dependent receptor family.</text>
</comment>
<comment type="caution">
    <text evidence="19">The sequence shown here is derived from an EMBL/GenBank/DDBJ whole genome shotgun (WGS) entry which is preliminary data.</text>
</comment>
<sequence>MQVSSSDVRVPALFRAPFRALLLVSVAWPAAAQEAVVLDTVVIEAESDQTLSQSGYVATISRQATKLDTPVAEIPQAVTIVTQDQIEDQRPRTLNETLSYSASANPNNYGFDSRFDAFTLRGFPAFYNGVFRDGLRQFNAPTALYKIEPYGIEGIALLKGPASSLYGVSGPGGIVNIVTKRPKDERFREIEATTGGNDRAQIAGDWSGPLADDRFAFRLTGLYREANTDLPGYADDKTYLAPALSFDNGTTRATLLAEWSRSLTGGTAAFYNPAYGVVSDLYEGDPDYNDFKQDQWRLSYEIEHRLTDAWTLRHSARLSQVDADLEYSGHYPAGGTLARYWGHYLEKVDTATADTALQWNGTSGAIEHEVLAGIDITHADYEAYSLLGYVSAADTAAQDVPFANAQDTKQTGIYLHDQMSWDNWRLFASLRYDRVETTSTAADRSESEQTDSGRSGRLGVSYHWPSGLVAYANLSTSFAPNLGVVYDDVTTEVSRPAEPTRATQREIGLKYAPEGTNLLFSAALFDIDQRDGVVLDASSGRNKQRQLDMNSRGVELELAANWDNGWSTIASYTHQRVKIEEGAAGTVGKELSGTPNDVLSVWGKYDFQDGPLAGLGLGAGVRYVGESYGDDQNTLTNEDRAFVDMAVDYDLPQVPGVQMQLNVKNVFDTQKAVCTAGYCYEDEGRTWTASLRRRF</sequence>
<evidence type="ECO:0000256" key="9">
    <source>
        <dbReference type="ARBA" id="ARBA00023065"/>
    </source>
</evidence>
<evidence type="ECO:0000256" key="4">
    <source>
        <dbReference type="ARBA" id="ARBA00022452"/>
    </source>
</evidence>
<organism evidence="19 20">
    <name type="scientific">Paracoccus niistensis</name>
    <dbReference type="NCBI Taxonomy" id="632935"/>
    <lineage>
        <taxon>Bacteria</taxon>
        <taxon>Pseudomonadati</taxon>
        <taxon>Pseudomonadota</taxon>
        <taxon>Alphaproteobacteria</taxon>
        <taxon>Rhodobacterales</taxon>
        <taxon>Paracoccaceae</taxon>
        <taxon>Paracoccus</taxon>
    </lineage>
</organism>
<keyword evidence="13 14" id="KW-0998">Cell outer membrane</keyword>
<evidence type="ECO:0000256" key="8">
    <source>
        <dbReference type="ARBA" id="ARBA00023004"/>
    </source>
</evidence>
<dbReference type="InterPro" id="IPR010105">
    <property type="entry name" value="TonB_sidphr_rcpt"/>
</dbReference>
<dbReference type="InterPro" id="IPR012910">
    <property type="entry name" value="Plug_dom"/>
</dbReference>
<dbReference type="InterPro" id="IPR036942">
    <property type="entry name" value="Beta-barrel_TonB_sf"/>
</dbReference>
<dbReference type="PROSITE" id="PS52016">
    <property type="entry name" value="TONB_DEPENDENT_REC_3"/>
    <property type="match status" value="1"/>
</dbReference>
<evidence type="ECO:0000256" key="13">
    <source>
        <dbReference type="ARBA" id="ARBA00023237"/>
    </source>
</evidence>
<dbReference type="RefSeq" id="WP_377698818.1">
    <property type="nucleotide sequence ID" value="NZ_JBHLWE010000030.1"/>
</dbReference>
<dbReference type="PANTHER" id="PTHR32552">
    <property type="entry name" value="FERRICHROME IRON RECEPTOR-RELATED"/>
    <property type="match status" value="1"/>
</dbReference>
<evidence type="ECO:0000256" key="11">
    <source>
        <dbReference type="ARBA" id="ARBA00023136"/>
    </source>
</evidence>
<evidence type="ECO:0000256" key="15">
    <source>
        <dbReference type="RuleBase" id="RU003357"/>
    </source>
</evidence>
<evidence type="ECO:0000256" key="7">
    <source>
        <dbReference type="ARBA" id="ARBA00022729"/>
    </source>
</evidence>
<feature type="chain" id="PRO_5046673332" evidence="16">
    <location>
        <begin position="33"/>
        <end position="695"/>
    </location>
</feature>
<reference evidence="19 20" key="1">
    <citation type="submission" date="2024-09" db="EMBL/GenBank/DDBJ databases">
        <authorList>
            <person name="Sun Q."/>
            <person name="Mori K."/>
        </authorList>
    </citation>
    <scope>NUCLEOTIDE SEQUENCE [LARGE SCALE GENOMIC DNA]</scope>
    <source>
        <strain evidence="19 20">KCTC 22789</strain>
    </source>
</reference>
<evidence type="ECO:0000259" key="17">
    <source>
        <dbReference type="Pfam" id="PF00593"/>
    </source>
</evidence>
<dbReference type="Pfam" id="PF07715">
    <property type="entry name" value="Plug"/>
    <property type="match status" value="1"/>
</dbReference>
<dbReference type="SUPFAM" id="SSF56935">
    <property type="entry name" value="Porins"/>
    <property type="match status" value="1"/>
</dbReference>
<evidence type="ECO:0000256" key="10">
    <source>
        <dbReference type="ARBA" id="ARBA00023077"/>
    </source>
</evidence>
<evidence type="ECO:0000313" key="19">
    <source>
        <dbReference type="EMBL" id="MFC0341169.1"/>
    </source>
</evidence>
<keyword evidence="6 14" id="KW-0812">Transmembrane</keyword>
<comment type="subcellular location">
    <subcellularLocation>
        <location evidence="1 14">Cell outer membrane</location>
        <topology evidence="1 14">Multi-pass membrane protein</topology>
    </subcellularLocation>
</comment>
<keyword evidence="12 19" id="KW-0675">Receptor</keyword>
<dbReference type="NCBIfam" id="TIGR01783">
    <property type="entry name" value="TonB-siderophor"/>
    <property type="match status" value="1"/>
</dbReference>
<dbReference type="Gene3D" id="2.40.170.20">
    <property type="entry name" value="TonB-dependent receptor, beta-barrel domain"/>
    <property type="match status" value="1"/>
</dbReference>
<keyword evidence="8" id="KW-0408">Iron</keyword>
<dbReference type="Gene3D" id="2.170.130.10">
    <property type="entry name" value="TonB-dependent receptor, plug domain"/>
    <property type="match status" value="1"/>
</dbReference>
<dbReference type="Proteomes" id="UP001589799">
    <property type="component" value="Unassembled WGS sequence"/>
</dbReference>
<name>A0ABV6I4K0_9RHOB</name>
<dbReference type="EMBL" id="JBHLWE010000030">
    <property type="protein sequence ID" value="MFC0341169.1"/>
    <property type="molecule type" value="Genomic_DNA"/>
</dbReference>
<evidence type="ECO:0000256" key="2">
    <source>
        <dbReference type="ARBA" id="ARBA00009810"/>
    </source>
</evidence>
<gene>
    <name evidence="19" type="ORF">ACFFII_10375</name>
</gene>
<proteinExistence type="inferred from homology"/>
<evidence type="ECO:0000256" key="1">
    <source>
        <dbReference type="ARBA" id="ARBA00004571"/>
    </source>
</evidence>
<keyword evidence="20" id="KW-1185">Reference proteome</keyword>
<evidence type="ECO:0000259" key="18">
    <source>
        <dbReference type="Pfam" id="PF07715"/>
    </source>
</evidence>
<feature type="domain" description="TonB-dependent receptor-like beta-barrel" evidence="17">
    <location>
        <begin position="246"/>
        <end position="666"/>
    </location>
</feature>
<dbReference type="Pfam" id="PF00593">
    <property type="entry name" value="TonB_dep_Rec_b-barrel"/>
    <property type="match status" value="1"/>
</dbReference>
<dbReference type="CDD" id="cd01347">
    <property type="entry name" value="ligand_gated_channel"/>
    <property type="match status" value="1"/>
</dbReference>
<evidence type="ECO:0000256" key="16">
    <source>
        <dbReference type="SAM" id="SignalP"/>
    </source>
</evidence>
<keyword evidence="7 16" id="KW-0732">Signal</keyword>
<evidence type="ECO:0000256" key="5">
    <source>
        <dbReference type="ARBA" id="ARBA00022496"/>
    </source>
</evidence>
<evidence type="ECO:0000256" key="6">
    <source>
        <dbReference type="ARBA" id="ARBA00022692"/>
    </source>
</evidence>
<keyword evidence="4 14" id="KW-1134">Transmembrane beta strand</keyword>
<keyword evidence="3 14" id="KW-0813">Transport</keyword>
<feature type="signal peptide" evidence="16">
    <location>
        <begin position="1"/>
        <end position="32"/>
    </location>
</feature>
<feature type="domain" description="TonB-dependent receptor plug" evidence="18">
    <location>
        <begin position="71"/>
        <end position="174"/>
    </location>
</feature>